<evidence type="ECO:0000313" key="3">
    <source>
        <dbReference type="Proteomes" id="UP000003688"/>
    </source>
</evidence>
<dbReference type="EMBL" id="ABOX02000008">
    <property type="protein sequence ID" value="EEF61735.1"/>
    <property type="molecule type" value="Genomic_DNA"/>
</dbReference>
<comment type="caution">
    <text evidence="2">The sequence shown here is derived from an EMBL/GenBank/DDBJ whole genome shotgun (WGS) entry which is preliminary data.</text>
</comment>
<organism evidence="2 3">
    <name type="scientific">Pedosphaera parvula (strain Ellin514)</name>
    <dbReference type="NCBI Taxonomy" id="320771"/>
    <lineage>
        <taxon>Bacteria</taxon>
        <taxon>Pseudomonadati</taxon>
        <taxon>Verrucomicrobiota</taxon>
        <taxon>Pedosphaerae</taxon>
        <taxon>Pedosphaerales</taxon>
        <taxon>Pedosphaeraceae</taxon>
        <taxon>Pedosphaera</taxon>
    </lineage>
</organism>
<feature type="transmembrane region" description="Helical" evidence="1">
    <location>
        <begin position="12"/>
        <end position="35"/>
    </location>
</feature>
<protein>
    <submittedName>
        <fullName evidence="2">Uncharacterized protein</fullName>
    </submittedName>
</protein>
<keyword evidence="3" id="KW-1185">Reference proteome</keyword>
<keyword evidence="1" id="KW-0812">Transmembrane</keyword>
<dbReference type="RefSeq" id="WP_007414269.1">
    <property type="nucleotide sequence ID" value="NZ_ABOX02000008.1"/>
</dbReference>
<dbReference type="Proteomes" id="UP000003688">
    <property type="component" value="Unassembled WGS sequence"/>
</dbReference>
<sequence length="174" mass="19216" precursor="true">MAKQKQQKQPSFFWQGLLILLPVVVLTLFGILALLQNQALAAQRAREGAKQVAAVALTAFEQSQVLLQASNALYEANLDPQSRGPSSPEFANSLIFCVNSKNELIHPEPLEWPSQPTQLLRTENQLGPQQSKEWQAAEAALSRGDWPEAAQTIWNVLCESGSSKIRSAPEQWTP</sequence>
<evidence type="ECO:0000313" key="2">
    <source>
        <dbReference type="EMBL" id="EEF61735.1"/>
    </source>
</evidence>
<gene>
    <name evidence="2" type="ORF">Cflav_PD4775</name>
</gene>
<proteinExistence type="predicted"/>
<name>B9XEM1_PEDPL</name>
<accession>B9XEM1</accession>
<reference evidence="2 3" key="1">
    <citation type="journal article" date="2011" name="J. Bacteriol.">
        <title>Genome sequence of 'Pedosphaera parvula' Ellin514, an aerobic Verrucomicrobial isolate from pasture soil.</title>
        <authorList>
            <person name="Kant R."/>
            <person name="van Passel M.W."/>
            <person name="Sangwan P."/>
            <person name="Palva A."/>
            <person name="Lucas S."/>
            <person name="Copeland A."/>
            <person name="Lapidus A."/>
            <person name="Glavina Del Rio T."/>
            <person name="Dalin E."/>
            <person name="Tice H."/>
            <person name="Bruce D."/>
            <person name="Goodwin L."/>
            <person name="Pitluck S."/>
            <person name="Chertkov O."/>
            <person name="Larimer F.W."/>
            <person name="Land M.L."/>
            <person name="Hauser L."/>
            <person name="Brettin T.S."/>
            <person name="Detter J.C."/>
            <person name="Han S."/>
            <person name="de Vos W.M."/>
            <person name="Janssen P.H."/>
            <person name="Smidt H."/>
        </authorList>
    </citation>
    <scope>NUCLEOTIDE SEQUENCE [LARGE SCALE GENOMIC DNA]</scope>
    <source>
        <strain evidence="2 3">Ellin514</strain>
    </source>
</reference>
<dbReference type="AlphaFoldDB" id="B9XEM1"/>
<evidence type="ECO:0000256" key="1">
    <source>
        <dbReference type="SAM" id="Phobius"/>
    </source>
</evidence>
<keyword evidence="1" id="KW-1133">Transmembrane helix</keyword>
<keyword evidence="1" id="KW-0472">Membrane</keyword>
<dbReference type="STRING" id="320771.Cflav_PD4775"/>